<feature type="transmembrane region" description="Helical" evidence="6">
    <location>
        <begin position="306"/>
        <end position="327"/>
    </location>
</feature>
<feature type="transmembrane region" description="Helical" evidence="6">
    <location>
        <begin position="67"/>
        <end position="84"/>
    </location>
</feature>
<keyword evidence="8" id="KW-1185">Reference proteome</keyword>
<feature type="transmembrane region" description="Helical" evidence="6">
    <location>
        <begin position="177"/>
        <end position="204"/>
    </location>
</feature>
<reference evidence="7 8" key="1">
    <citation type="submission" date="2024-05" db="EMBL/GenBank/DDBJ databases">
        <title>A draft genome resource for the thread blight pathogen Marasmius tenuissimus strain MS-2.</title>
        <authorList>
            <person name="Yulfo-Soto G.E."/>
            <person name="Baruah I.K."/>
            <person name="Amoako-Attah I."/>
            <person name="Bukari Y."/>
            <person name="Meinhardt L.W."/>
            <person name="Bailey B.A."/>
            <person name="Cohen S.P."/>
        </authorList>
    </citation>
    <scope>NUCLEOTIDE SEQUENCE [LARGE SCALE GENOMIC DNA]</scope>
    <source>
        <strain evidence="7 8">MS-2</strain>
    </source>
</reference>
<comment type="subcellular location">
    <subcellularLocation>
        <location evidence="1">Membrane</location>
        <topology evidence="1">Multi-pass membrane protein</topology>
    </subcellularLocation>
</comment>
<feature type="transmembrane region" description="Helical" evidence="6">
    <location>
        <begin position="96"/>
        <end position="116"/>
    </location>
</feature>
<dbReference type="Proteomes" id="UP001437256">
    <property type="component" value="Unassembled WGS sequence"/>
</dbReference>
<comment type="caution">
    <text evidence="7">The sequence shown here is derived from an EMBL/GenBank/DDBJ whole genome shotgun (WGS) entry which is preliminary data.</text>
</comment>
<evidence type="ECO:0000256" key="1">
    <source>
        <dbReference type="ARBA" id="ARBA00004141"/>
    </source>
</evidence>
<keyword evidence="4 6" id="KW-1133">Transmembrane helix</keyword>
<dbReference type="PANTHER" id="PTHR45649">
    <property type="entry name" value="AMINO-ACID PERMEASE BAT1"/>
    <property type="match status" value="1"/>
</dbReference>
<dbReference type="PANTHER" id="PTHR45649:SF6">
    <property type="entry name" value="GABA-SPECIFIC PERMEASE"/>
    <property type="match status" value="1"/>
</dbReference>
<gene>
    <name evidence="7" type="ORF">AAF712_010089</name>
</gene>
<dbReference type="InterPro" id="IPR002293">
    <property type="entry name" value="AA/rel_permease1"/>
</dbReference>
<feature type="transmembrane region" description="Helical" evidence="6">
    <location>
        <begin position="278"/>
        <end position="300"/>
    </location>
</feature>
<keyword evidence="5 6" id="KW-0472">Membrane</keyword>
<evidence type="ECO:0000256" key="4">
    <source>
        <dbReference type="ARBA" id="ARBA00022989"/>
    </source>
</evidence>
<feature type="transmembrane region" description="Helical" evidence="6">
    <location>
        <begin position="347"/>
        <end position="366"/>
    </location>
</feature>
<evidence type="ECO:0000256" key="2">
    <source>
        <dbReference type="ARBA" id="ARBA00022448"/>
    </source>
</evidence>
<proteinExistence type="predicted"/>
<dbReference type="EMBL" id="JBBXMP010000089">
    <property type="protein sequence ID" value="KAL0063063.1"/>
    <property type="molecule type" value="Genomic_DNA"/>
</dbReference>
<dbReference type="PIRSF" id="PIRSF006060">
    <property type="entry name" value="AA_transporter"/>
    <property type="match status" value="1"/>
</dbReference>
<evidence type="ECO:0000256" key="5">
    <source>
        <dbReference type="ARBA" id="ARBA00023136"/>
    </source>
</evidence>
<accession>A0ABR2ZQQ3</accession>
<feature type="transmembrane region" description="Helical" evidence="6">
    <location>
        <begin position="378"/>
        <end position="397"/>
    </location>
</feature>
<sequence length="428" mass="45341">MPTSAGLYYFSAKLAPEGYGPVASWITGWANITGQVTLVCSIDFTCAQMITTAIAVSTDGAVVLSSGATYGILLAILFTHGIVCSGATRVIARLNVFYTIINVGTTVAAIIALLVVSGDRKVSTRDAFLKYENNSGWENSGWAFLLSFTSPMWTLTGYDSAAHISEEVAGAARVAPIAILVGVGATASLGWILLIATSFVIPSVNDLLASDLPLPMGQVFLDVLGKRGMLAIWSLIIVVQYVTGAAQGIDASRTVFAFSRDHALPGSRWWRTINRTTLTPVNAAWLVMVLSGVCGVVGFSEAALTSLAGASVIGLYTSYTVPIFLVVAGGRKKLVPGPFNLGKWSRFIGAIAVLWVTFIIVLLVFPPGQDVTAESMNYAIVIVGAVFIFASLSWVVSARHWFHGPVKTVEENSVGSLEDSEMSQGVEK</sequence>
<name>A0ABR2ZQQ3_9AGAR</name>
<evidence type="ECO:0008006" key="9">
    <source>
        <dbReference type="Google" id="ProtNLM"/>
    </source>
</evidence>
<evidence type="ECO:0000313" key="8">
    <source>
        <dbReference type="Proteomes" id="UP001437256"/>
    </source>
</evidence>
<keyword evidence="2" id="KW-0813">Transport</keyword>
<organism evidence="7 8">
    <name type="scientific">Marasmius tenuissimus</name>
    <dbReference type="NCBI Taxonomy" id="585030"/>
    <lineage>
        <taxon>Eukaryota</taxon>
        <taxon>Fungi</taxon>
        <taxon>Dikarya</taxon>
        <taxon>Basidiomycota</taxon>
        <taxon>Agaricomycotina</taxon>
        <taxon>Agaricomycetes</taxon>
        <taxon>Agaricomycetidae</taxon>
        <taxon>Agaricales</taxon>
        <taxon>Marasmiineae</taxon>
        <taxon>Marasmiaceae</taxon>
        <taxon>Marasmius</taxon>
    </lineage>
</organism>
<keyword evidence="3 6" id="KW-0812">Transmembrane</keyword>
<dbReference type="Gene3D" id="1.20.1740.10">
    <property type="entry name" value="Amino acid/polyamine transporter I"/>
    <property type="match status" value="1"/>
</dbReference>
<dbReference type="Pfam" id="PF13520">
    <property type="entry name" value="AA_permease_2"/>
    <property type="match status" value="1"/>
</dbReference>
<feature type="transmembrane region" description="Helical" evidence="6">
    <location>
        <begin position="224"/>
        <end position="243"/>
    </location>
</feature>
<evidence type="ECO:0000256" key="6">
    <source>
        <dbReference type="SAM" id="Phobius"/>
    </source>
</evidence>
<evidence type="ECO:0000313" key="7">
    <source>
        <dbReference type="EMBL" id="KAL0063063.1"/>
    </source>
</evidence>
<protein>
    <recommendedName>
        <fullName evidence="9">Amino acid transporter</fullName>
    </recommendedName>
</protein>
<evidence type="ECO:0000256" key="3">
    <source>
        <dbReference type="ARBA" id="ARBA00022692"/>
    </source>
</evidence>